<dbReference type="WBParaSite" id="ES5_v2.g18444.t1">
    <property type="protein sequence ID" value="ES5_v2.g18444.t1"/>
    <property type="gene ID" value="ES5_v2.g18444"/>
</dbReference>
<accession>A0AC34FM58</accession>
<organism evidence="1 2">
    <name type="scientific">Panagrolaimus sp. ES5</name>
    <dbReference type="NCBI Taxonomy" id="591445"/>
    <lineage>
        <taxon>Eukaryota</taxon>
        <taxon>Metazoa</taxon>
        <taxon>Ecdysozoa</taxon>
        <taxon>Nematoda</taxon>
        <taxon>Chromadorea</taxon>
        <taxon>Rhabditida</taxon>
        <taxon>Tylenchina</taxon>
        <taxon>Panagrolaimomorpha</taxon>
        <taxon>Panagrolaimoidea</taxon>
        <taxon>Panagrolaimidae</taxon>
        <taxon>Panagrolaimus</taxon>
    </lineage>
</organism>
<name>A0AC34FM58_9BILA</name>
<proteinExistence type="predicted"/>
<dbReference type="Proteomes" id="UP000887579">
    <property type="component" value="Unplaced"/>
</dbReference>
<protein>
    <submittedName>
        <fullName evidence="2">Battenin</fullName>
    </submittedName>
</protein>
<reference evidence="2" key="1">
    <citation type="submission" date="2022-11" db="UniProtKB">
        <authorList>
            <consortium name="WormBaseParasite"/>
        </authorList>
    </citation>
    <scope>IDENTIFICATION</scope>
</reference>
<evidence type="ECO:0000313" key="1">
    <source>
        <dbReference type="Proteomes" id="UP000887579"/>
    </source>
</evidence>
<evidence type="ECO:0000313" key="2">
    <source>
        <dbReference type="WBParaSite" id="ES5_v2.g18444.t1"/>
    </source>
</evidence>
<sequence>MLSAAGDIVDKQKPKSNNKTDVCYEEITEAHCLSISTGAVLLANIIPCILVQISFIFFMQRIPFGIRHTLVIICQSLGLLIVAFSTTVTGSLTGVVFASLGAGIGAVNCLALSSHFPKSVVAMWSTGSGAAGITSSLSYAAFTEPHFAHLSTKTTLLIMLIIPFFYSIAYWIILDIPDTVHKIQILNLKTYIIQEIVQSNMNDSNQLQPIDKIVDIMDSKETNIVEIKKSEIVVIEKTEKKTLTFVGKLKLFVVCVVFASLGAGIGAVNCLALSSHFPKSVVAMWSTGSGAAGITSSLSYAAFTEPHFAHFSTKTTLLIMLIIPFFYSIAYWIILDIPDTVHKIQILNPKTYIIQEIVQSNVDDSNQLKPIDKIVDIIDSKETNIVEIKKSEIVVIEKNEKKPLTFVEKLKFFVTQLTYFDCSHGFNLSLHSQYRWFQVIYQLGDFFSRSTVHFFHLPQLLLFLCPILQLTNASFFISNAILAFVPHIGIIFPILFFEGLIAGSTYGNTFYRIHTEIPPNIKEFAMSTITVSNGLGIVFAAFSAIPLHNFICNQQISRMF</sequence>